<evidence type="ECO:0000313" key="2">
    <source>
        <dbReference type="EMBL" id="CAK9022775.1"/>
    </source>
</evidence>
<feature type="compositionally biased region" description="Basic and acidic residues" evidence="1">
    <location>
        <begin position="376"/>
        <end position="386"/>
    </location>
</feature>
<accession>A0ABP0K8Q9</accession>
<feature type="region of interest" description="Disordered" evidence="1">
    <location>
        <begin position="376"/>
        <end position="398"/>
    </location>
</feature>
<sequence>MSEEDLFAMRNLVCLWFQVRDFCSSRISSFDELDNAICTGSTKDHELQIILDCRPSQFGISMLPSSQREALEAVRQQEEGHSFEVEKERLAIRDARWTFFQAALARDQAKLRVIKEAPAKIDALRHRKRMQWRLEQAKLGEKVIKAYKDKFLRCDLVNKAELAQQKINEFRSYVAQSSSCKMDDIYTVCIADLNVPGAKSSEAISELAACMQFVNDQSPAHSIGLLEMPEDMLLPESLNCESDLKQAERQQPLRGGVKPENLYYQSVGWLSKEPFGHARLEREITEAWIQRKFEHGGHKYACDPPELTQAEIEGIPSATAAMGNLDKVEFEVLERINDKMMKKSDEHKFFSAQTGDIKSEYDNLREQHLDLVGRQAEHQVKAKADEDNSQSQPVPPAAAGVQLESLAKLESDIGVEIKIASEVSNVELIKAKDGSLWLLSSQSKTIGKHVLVGGYGTGQWLPSNECTEPAVPFQVPDGDKTPVQIDETTFGPEGAQGVSTLSIYKLLLRAETEKHVSQHRVSFLKVERKQAVEAGEDGFEVSVSKPMVFKACKDPRDPDKVTCKNVFNKFINQLPDALVTVVRFRFERVGQNFKVQRPYVLTSRALSLEKEKPLKLA</sequence>
<evidence type="ECO:0000256" key="1">
    <source>
        <dbReference type="SAM" id="MobiDB-lite"/>
    </source>
</evidence>
<reference evidence="2 3" key="1">
    <citation type="submission" date="2024-02" db="EMBL/GenBank/DDBJ databases">
        <authorList>
            <person name="Chen Y."/>
            <person name="Shah S."/>
            <person name="Dougan E. K."/>
            <person name="Thang M."/>
            <person name="Chan C."/>
        </authorList>
    </citation>
    <scope>NUCLEOTIDE SEQUENCE [LARGE SCALE GENOMIC DNA]</scope>
</reference>
<protein>
    <submittedName>
        <fullName evidence="2">Uncharacterized protein</fullName>
    </submittedName>
</protein>
<name>A0ABP0K8Q9_9DINO</name>
<organism evidence="2 3">
    <name type="scientific">Durusdinium trenchii</name>
    <dbReference type="NCBI Taxonomy" id="1381693"/>
    <lineage>
        <taxon>Eukaryota</taxon>
        <taxon>Sar</taxon>
        <taxon>Alveolata</taxon>
        <taxon>Dinophyceae</taxon>
        <taxon>Suessiales</taxon>
        <taxon>Symbiodiniaceae</taxon>
        <taxon>Durusdinium</taxon>
    </lineage>
</organism>
<gene>
    <name evidence="2" type="ORF">CCMP2556_LOCUS14972</name>
</gene>
<comment type="caution">
    <text evidence="2">The sequence shown here is derived from an EMBL/GenBank/DDBJ whole genome shotgun (WGS) entry which is preliminary data.</text>
</comment>
<dbReference type="EMBL" id="CAXAMN010007779">
    <property type="protein sequence ID" value="CAK9022775.1"/>
    <property type="molecule type" value="Genomic_DNA"/>
</dbReference>
<proteinExistence type="predicted"/>
<dbReference type="Proteomes" id="UP001642484">
    <property type="component" value="Unassembled WGS sequence"/>
</dbReference>
<evidence type="ECO:0000313" key="3">
    <source>
        <dbReference type="Proteomes" id="UP001642484"/>
    </source>
</evidence>
<keyword evidence="3" id="KW-1185">Reference proteome</keyword>